<dbReference type="InterPro" id="IPR016032">
    <property type="entry name" value="Sig_transdc_resp-reg_C-effctor"/>
</dbReference>
<keyword evidence="6" id="KW-1185">Reference proteome</keyword>
<evidence type="ECO:0000256" key="3">
    <source>
        <dbReference type="ARBA" id="ARBA00023163"/>
    </source>
</evidence>
<evidence type="ECO:0000259" key="4">
    <source>
        <dbReference type="PROSITE" id="PS50043"/>
    </source>
</evidence>
<comment type="caution">
    <text evidence="5">The sequence shown here is derived from an EMBL/GenBank/DDBJ whole genome shotgun (WGS) entry which is preliminary data.</text>
</comment>
<proteinExistence type="predicted"/>
<dbReference type="Gene3D" id="1.10.10.10">
    <property type="entry name" value="Winged helix-like DNA-binding domain superfamily/Winged helix DNA-binding domain"/>
    <property type="match status" value="1"/>
</dbReference>
<dbReference type="EMBL" id="JBHMAX010000010">
    <property type="protein sequence ID" value="MFB9731331.1"/>
    <property type="molecule type" value="Genomic_DNA"/>
</dbReference>
<dbReference type="CDD" id="cd06170">
    <property type="entry name" value="LuxR_C_like"/>
    <property type="match status" value="1"/>
</dbReference>
<dbReference type="PANTHER" id="PTHR44688">
    <property type="entry name" value="DNA-BINDING TRANSCRIPTIONAL ACTIVATOR DEVR_DOSR"/>
    <property type="match status" value="1"/>
</dbReference>
<gene>
    <name evidence="5" type="ORF">ACFFN0_04650</name>
</gene>
<accession>A0ABV5V0K5</accession>
<keyword evidence="2" id="KW-0238">DNA-binding</keyword>
<dbReference type="SMART" id="SM00421">
    <property type="entry name" value="HTH_LUXR"/>
    <property type="match status" value="1"/>
</dbReference>
<dbReference type="SUPFAM" id="SSF46894">
    <property type="entry name" value="C-terminal effector domain of the bipartite response regulators"/>
    <property type="match status" value="1"/>
</dbReference>
<dbReference type="InterPro" id="IPR036388">
    <property type="entry name" value="WH-like_DNA-bd_sf"/>
</dbReference>
<protein>
    <submittedName>
        <fullName evidence="5">Response regulator transcription factor</fullName>
    </submittedName>
</protein>
<dbReference type="PROSITE" id="PS00622">
    <property type="entry name" value="HTH_LUXR_1"/>
    <property type="match status" value="1"/>
</dbReference>
<dbReference type="PROSITE" id="PS50043">
    <property type="entry name" value="HTH_LUXR_2"/>
    <property type="match status" value="1"/>
</dbReference>
<keyword evidence="3" id="KW-0804">Transcription</keyword>
<reference evidence="5 6" key="1">
    <citation type="submission" date="2024-09" db="EMBL/GenBank/DDBJ databases">
        <authorList>
            <person name="Sun Q."/>
            <person name="Mori K."/>
        </authorList>
    </citation>
    <scope>NUCLEOTIDE SEQUENCE [LARGE SCALE GENOMIC DNA]</scope>
    <source>
        <strain evidence="5 6">JCM 12763</strain>
    </source>
</reference>
<evidence type="ECO:0000313" key="5">
    <source>
        <dbReference type="EMBL" id="MFB9731331.1"/>
    </source>
</evidence>
<evidence type="ECO:0000256" key="1">
    <source>
        <dbReference type="ARBA" id="ARBA00023015"/>
    </source>
</evidence>
<dbReference type="PRINTS" id="PR00038">
    <property type="entry name" value="HTHLUXR"/>
</dbReference>
<name>A0ABV5V0K5_9MICO</name>
<organism evidence="5 6">
    <name type="scientific">Ornithinimicrobium kibberense</name>
    <dbReference type="NCBI Taxonomy" id="282060"/>
    <lineage>
        <taxon>Bacteria</taxon>
        <taxon>Bacillati</taxon>
        <taxon>Actinomycetota</taxon>
        <taxon>Actinomycetes</taxon>
        <taxon>Micrococcales</taxon>
        <taxon>Ornithinimicrobiaceae</taxon>
        <taxon>Ornithinimicrobium</taxon>
    </lineage>
</organism>
<dbReference type="Proteomes" id="UP001589613">
    <property type="component" value="Unassembled WGS sequence"/>
</dbReference>
<dbReference type="PANTHER" id="PTHR44688:SF16">
    <property type="entry name" value="DNA-BINDING TRANSCRIPTIONAL ACTIVATOR DEVR_DOSR"/>
    <property type="match status" value="1"/>
</dbReference>
<dbReference type="InterPro" id="IPR000792">
    <property type="entry name" value="Tscrpt_reg_LuxR_C"/>
</dbReference>
<dbReference type="RefSeq" id="WP_238330257.1">
    <property type="nucleotide sequence ID" value="NZ_JBHMAX010000010.1"/>
</dbReference>
<sequence>MVAGPTPAELAVQMLEAQDVPTAVEVMGTWLAQVGGAAMAVRLSFRAGVTDWQIAAPASTPLPPAEEWPGPERFLQHPFTRFHRDTGSLRPTLLQDAVAAGWTPDAQTQEEYERLRLSPHQLTIPTARDPGELRRGDWRGWVLVAEEPLPPSAVGRLEEGLSTIVGADSHLGLLDRLAPAPPEAPPLTTRERMILTLLAQGRTAAAIASRLAISPRTVHKHQEHLYRKLGAVDRLSAVLAGQRLGLLPAPPLLDPVPEGSVRDRALTPSAAACSLPRPGRA</sequence>
<evidence type="ECO:0000256" key="2">
    <source>
        <dbReference type="ARBA" id="ARBA00023125"/>
    </source>
</evidence>
<evidence type="ECO:0000313" key="6">
    <source>
        <dbReference type="Proteomes" id="UP001589613"/>
    </source>
</evidence>
<keyword evidence="1" id="KW-0805">Transcription regulation</keyword>
<dbReference type="Pfam" id="PF00196">
    <property type="entry name" value="GerE"/>
    <property type="match status" value="1"/>
</dbReference>
<feature type="domain" description="HTH luxR-type" evidence="4">
    <location>
        <begin position="180"/>
        <end position="245"/>
    </location>
</feature>